<dbReference type="EMBL" id="JBHUOX010000014">
    <property type="protein sequence ID" value="MFD3002213.1"/>
    <property type="molecule type" value="Genomic_DNA"/>
</dbReference>
<evidence type="ECO:0000313" key="3">
    <source>
        <dbReference type="Proteomes" id="UP001597641"/>
    </source>
</evidence>
<keyword evidence="1" id="KW-0732">Signal</keyword>
<evidence type="ECO:0000256" key="1">
    <source>
        <dbReference type="SAM" id="SignalP"/>
    </source>
</evidence>
<keyword evidence="3" id="KW-1185">Reference proteome</keyword>
<comment type="caution">
    <text evidence="2">The sequence shown here is derived from an EMBL/GenBank/DDBJ whole genome shotgun (WGS) entry which is preliminary data.</text>
</comment>
<protein>
    <recommendedName>
        <fullName evidence="4">Outer membrane protein with beta-barrel domain</fullName>
    </recommendedName>
</protein>
<evidence type="ECO:0008006" key="4">
    <source>
        <dbReference type="Google" id="ProtNLM"/>
    </source>
</evidence>
<organism evidence="2 3">
    <name type="scientific">Pontibacter toksunensis</name>
    <dbReference type="NCBI Taxonomy" id="1332631"/>
    <lineage>
        <taxon>Bacteria</taxon>
        <taxon>Pseudomonadati</taxon>
        <taxon>Bacteroidota</taxon>
        <taxon>Cytophagia</taxon>
        <taxon>Cytophagales</taxon>
        <taxon>Hymenobacteraceae</taxon>
        <taxon>Pontibacter</taxon>
    </lineage>
</organism>
<evidence type="ECO:0000313" key="2">
    <source>
        <dbReference type="EMBL" id="MFD3002213.1"/>
    </source>
</evidence>
<gene>
    <name evidence="2" type="ORF">ACFS7Z_17715</name>
</gene>
<dbReference type="Proteomes" id="UP001597641">
    <property type="component" value="Unassembled WGS sequence"/>
</dbReference>
<feature type="chain" id="PRO_5045930344" description="Outer membrane protein with beta-barrel domain" evidence="1">
    <location>
        <begin position="26"/>
        <end position="428"/>
    </location>
</feature>
<reference evidence="3" key="1">
    <citation type="journal article" date="2019" name="Int. J. Syst. Evol. Microbiol.">
        <title>The Global Catalogue of Microorganisms (GCM) 10K type strain sequencing project: providing services to taxonomists for standard genome sequencing and annotation.</title>
        <authorList>
            <consortium name="The Broad Institute Genomics Platform"/>
            <consortium name="The Broad Institute Genome Sequencing Center for Infectious Disease"/>
            <person name="Wu L."/>
            <person name="Ma J."/>
        </authorList>
    </citation>
    <scope>NUCLEOTIDE SEQUENCE [LARGE SCALE GENOMIC DNA]</scope>
    <source>
        <strain evidence="3">KCTC 23984</strain>
    </source>
</reference>
<name>A0ABW6BWY9_9BACT</name>
<accession>A0ABW6BWY9</accession>
<proteinExistence type="predicted"/>
<dbReference type="RefSeq" id="WP_377487426.1">
    <property type="nucleotide sequence ID" value="NZ_JBHUOX010000014.1"/>
</dbReference>
<feature type="signal peptide" evidence="1">
    <location>
        <begin position="1"/>
        <end position="25"/>
    </location>
</feature>
<sequence length="428" mass="48334">MKNHLLSLIAVCCFISLLVAPSVSAQIIYIGDPSSAATQKRFNEIFSKNQDSESVPVALAELLPENTINTADLALTFPKHKIPFELLKVKLPVLTDYTDTLVVLWYLRKPENVKAGTVNVMLIAQDAQKKLAYFIDENNNRDLSDDGSPFFFEEGEKQRQVDIEDKRIGTLSFVLQNLEAAVAAPAQPEIAPYGTNEKSEKVVIAPDEKPPFAIHFISGLSSGSGKALLSYRELPRPDSDESDKTYTYNASYYASLHTTMGIAASLYNFYIGVSGSMELFEVGEQYLVEEFSKQGVPSRQLNHNTGYWPNMRLNLNGFMEYDFVIVNNLRFAPTASFTRYNFIQNHSFVLNGEKDINDYFTERYSYSFGGKVKYAVNNKSLFFLEVSSRFNHFNASSYFPYLEPESFNMKFKQFYGGIGLQVKLASFK</sequence>